<dbReference type="AlphaFoldDB" id="A0AAD8K5R3"/>
<dbReference type="Proteomes" id="UP001229421">
    <property type="component" value="Unassembled WGS sequence"/>
</dbReference>
<accession>A0AAD8K5R3</accession>
<comment type="caution">
    <text evidence="2">The sequence shown here is derived from an EMBL/GenBank/DDBJ whole genome shotgun (WGS) entry which is preliminary data.</text>
</comment>
<name>A0AAD8K5R3_TARER</name>
<feature type="compositionally biased region" description="Polar residues" evidence="1">
    <location>
        <begin position="79"/>
        <end position="92"/>
    </location>
</feature>
<evidence type="ECO:0000313" key="2">
    <source>
        <dbReference type="EMBL" id="KAK1414941.1"/>
    </source>
</evidence>
<evidence type="ECO:0000256" key="1">
    <source>
        <dbReference type="SAM" id="MobiDB-lite"/>
    </source>
</evidence>
<evidence type="ECO:0000313" key="3">
    <source>
        <dbReference type="Proteomes" id="UP001229421"/>
    </source>
</evidence>
<keyword evidence="3" id="KW-1185">Reference proteome</keyword>
<sequence>MDRRKGLHITSTGFSELVVDHAEDNVEEYDTQSHHTSKMQSCQSNYHVAQGDSHAGKHKLLLGSQMVFECHTVHISETTESATTAKLLSPNNREVRVTGRSLNTL</sequence>
<feature type="region of interest" description="Disordered" evidence="1">
    <location>
        <begin position="79"/>
        <end position="105"/>
    </location>
</feature>
<organism evidence="2 3">
    <name type="scientific">Tagetes erecta</name>
    <name type="common">African marigold</name>
    <dbReference type="NCBI Taxonomy" id="13708"/>
    <lineage>
        <taxon>Eukaryota</taxon>
        <taxon>Viridiplantae</taxon>
        <taxon>Streptophyta</taxon>
        <taxon>Embryophyta</taxon>
        <taxon>Tracheophyta</taxon>
        <taxon>Spermatophyta</taxon>
        <taxon>Magnoliopsida</taxon>
        <taxon>eudicotyledons</taxon>
        <taxon>Gunneridae</taxon>
        <taxon>Pentapetalae</taxon>
        <taxon>asterids</taxon>
        <taxon>campanulids</taxon>
        <taxon>Asterales</taxon>
        <taxon>Asteraceae</taxon>
        <taxon>Asteroideae</taxon>
        <taxon>Heliantheae alliance</taxon>
        <taxon>Tageteae</taxon>
        <taxon>Tagetes</taxon>
    </lineage>
</organism>
<protein>
    <submittedName>
        <fullName evidence="2">Uncharacterized protein</fullName>
    </submittedName>
</protein>
<reference evidence="2" key="1">
    <citation type="journal article" date="2023" name="bioRxiv">
        <title>Improved chromosome-level genome assembly for marigold (Tagetes erecta).</title>
        <authorList>
            <person name="Jiang F."/>
            <person name="Yuan L."/>
            <person name="Wang S."/>
            <person name="Wang H."/>
            <person name="Xu D."/>
            <person name="Wang A."/>
            <person name="Fan W."/>
        </authorList>
    </citation>
    <scope>NUCLEOTIDE SEQUENCE</scope>
    <source>
        <strain evidence="2">WSJ</strain>
        <tissue evidence="2">Leaf</tissue>
    </source>
</reference>
<gene>
    <name evidence="2" type="ORF">QVD17_30707</name>
</gene>
<dbReference type="EMBL" id="JAUHHV010000008">
    <property type="protein sequence ID" value="KAK1414941.1"/>
    <property type="molecule type" value="Genomic_DNA"/>
</dbReference>
<proteinExistence type="predicted"/>